<evidence type="ECO:0000313" key="6">
    <source>
        <dbReference type="Proteomes" id="UP001183643"/>
    </source>
</evidence>
<feature type="domain" description="Ketoreductase" evidence="4">
    <location>
        <begin position="2"/>
        <end position="182"/>
    </location>
</feature>
<reference evidence="5" key="1">
    <citation type="submission" date="2023-07" db="EMBL/GenBank/DDBJ databases">
        <title>Sequencing the genomes of 1000 actinobacteria strains.</title>
        <authorList>
            <person name="Klenk H.-P."/>
        </authorList>
    </citation>
    <scope>NUCLEOTIDE SEQUENCE</scope>
    <source>
        <strain evidence="5">DSM 44707</strain>
    </source>
</reference>
<dbReference type="PANTHER" id="PTHR43976">
    <property type="entry name" value="SHORT CHAIN DEHYDROGENASE"/>
    <property type="match status" value="1"/>
</dbReference>
<dbReference type="InterPro" id="IPR002347">
    <property type="entry name" value="SDR_fam"/>
</dbReference>
<dbReference type="RefSeq" id="WP_310369457.1">
    <property type="nucleotide sequence ID" value="NZ_JAVDYB010000001.1"/>
</dbReference>
<dbReference type="Proteomes" id="UP001183643">
    <property type="component" value="Unassembled WGS sequence"/>
</dbReference>
<evidence type="ECO:0000259" key="4">
    <source>
        <dbReference type="SMART" id="SM00822"/>
    </source>
</evidence>
<dbReference type="GO" id="GO:0016491">
    <property type="term" value="F:oxidoreductase activity"/>
    <property type="evidence" value="ECO:0007669"/>
    <property type="project" value="UniProtKB-KW"/>
</dbReference>
<dbReference type="InterPro" id="IPR051911">
    <property type="entry name" value="SDR_oxidoreductase"/>
</dbReference>
<dbReference type="PANTHER" id="PTHR43976:SF16">
    <property type="entry name" value="SHORT-CHAIN DEHYDROGENASE_REDUCTASE FAMILY PROTEIN"/>
    <property type="match status" value="1"/>
</dbReference>
<dbReference type="Gene3D" id="3.40.50.720">
    <property type="entry name" value="NAD(P)-binding Rossmann-like Domain"/>
    <property type="match status" value="1"/>
</dbReference>
<dbReference type="InterPro" id="IPR057326">
    <property type="entry name" value="KR_dom"/>
</dbReference>
<evidence type="ECO:0000256" key="2">
    <source>
        <dbReference type="ARBA" id="ARBA00023002"/>
    </source>
</evidence>
<dbReference type="EMBL" id="JAVDYB010000001">
    <property type="protein sequence ID" value="MDR7277263.1"/>
    <property type="molecule type" value="Genomic_DNA"/>
</dbReference>
<organism evidence="5 6">
    <name type="scientific">Catenuloplanes atrovinosus</name>
    <dbReference type="NCBI Taxonomy" id="137266"/>
    <lineage>
        <taxon>Bacteria</taxon>
        <taxon>Bacillati</taxon>
        <taxon>Actinomycetota</taxon>
        <taxon>Actinomycetes</taxon>
        <taxon>Micromonosporales</taxon>
        <taxon>Micromonosporaceae</taxon>
        <taxon>Catenuloplanes</taxon>
    </lineage>
</organism>
<evidence type="ECO:0000256" key="3">
    <source>
        <dbReference type="RuleBase" id="RU000363"/>
    </source>
</evidence>
<dbReference type="InterPro" id="IPR036291">
    <property type="entry name" value="NAD(P)-bd_dom_sf"/>
</dbReference>
<evidence type="ECO:0000313" key="5">
    <source>
        <dbReference type="EMBL" id="MDR7277263.1"/>
    </source>
</evidence>
<keyword evidence="6" id="KW-1185">Reference proteome</keyword>
<proteinExistence type="inferred from homology"/>
<dbReference type="PRINTS" id="PR00080">
    <property type="entry name" value="SDRFAMILY"/>
</dbReference>
<comment type="similarity">
    <text evidence="1 3">Belongs to the short-chain dehydrogenases/reductases (SDR) family.</text>
</comment>
<dbReference type="CDD" id="cd05374">
    <property type="entry name" value="17beta-HSD-like_SDR_c"/>
    <property type="match status" value="1"/>
</dbReference>
<dbReference type="PRINTS" id="PR00081">
    <property type="entry name" value="GDHRDH"/>
</dbReference>
<dbReference type="AlphaFoldDB" id="A0AAE3YRS3"/>
<keyword evidence="2" id="KW-0560">Oxidoreductase</keyword>
<name>A0AAE3YRS3_9ACTN</name>
<evidence type="ECO:0000256" key="1">
    <source>
        <dbReference type="ARBA" id="ARBA00006484"/>
    </source>
</evidence>
<dbReference type="Pfam" id="PF00106">
    <property type="entry name" value="adh_short"/>
    <property type="match status" value="1"/>
</dbReference>
<dbReference type="SMART" id="SM00822">
    <property type="entry name" value="PKS_KR"/>
    <property type="match status" value="1"/>
</dbReference>
<accession>A0AAE3YRS3</accession>
<dbReference type="SUPFAM" id="SSF51735">
    <property type="entry name" value="NAD(P)-binding Rossmann-fold domains"/>
    <property type="match status" value="1"/>
</dbReference>
<sequence>MSTWFITGASRGFGAEIARAVLRHGDNVVLTARKVDQLPEGLEPSDRLFAVAMDVTDHESVEAAVTQAVERFGRIDVLVNNAGRAVLGAIEEINDREARSLFDLNVFGLLDVTRAVLPVMRAQRSGVVVNMGSRAGFEGEPGTGIYNASKFAVAGISEALDAEVRAFGIRAVVVEPGVFRTDFLDASSLQLPQRRIPEYDGTPAHQTLEWSTEANHAQLGDPVKGAELIYRVVASGDLPSHLYLGRDSIERREAMSKRAEQEIAAWRDASVATAHDDA</sequence>
<protein>
    <submittedName>
        <fullName evidence="5">NADP-dependent 3-hydroxy acid dehydrogenase YdfG</fullName>
    </submittedName>
</protein>
<comment type="caution">
    <text evidence="5">The sequence shown here is derived from an EMBL/GenBank/DDBJ whole genome shotgun (WGS) entry which is preliminary data.</text>
</comment>
<gene>
    <name evidence="5" type="ORF">J2S41_004041</name>
</gene>